<dbReference type="GO" id="GO:0003700">
    <property type="term" value="F:DNA-binding transcription factor activity"/>
    <property type="evidence" value="ECO:0007669"/>
    <property type="project" value="InterPro"/>
</dbReference>
<dbReference type="Pfam" id="PF00126">
    <property type="entry name" value="HTH_1"/>
    <property type="match status" value="1"/>
</dbReference>
<dbReference type="Gene3D" id="3.40.190.10">
    <property type="entry name" value="Periplasmic binding protein-like II"/>
    <property type="match status" value="2"/>
</dbReference>
<dbReference type="InterPro" id="IPR000847">
    <property type="entry name" value="LysR_HTH_N"/>
</dbReference>
<dbReference type="RefSeq" id="WP_089398718.1">
    <property type="nucleotide sequence ID" value="NZ_FZOT01000003.1"/>
</dbReference>
<dbReference type="GO" id="GO:0003677">
    <property type="term" value="F:DNA binding"/>
    <property type="evidence" value="ECO:0007669"/>
    <property type="project" value="UniProtKB-KW"/>
</dbReference>
<dbReference type="PANTHER" id="PTHR30419:SF8">
    <property type="entry name" value="NITROGEN ASSIMILATION TRANSCRIPTIONAL ACTIVATOR-RELATED"/>
    <property type="match status" value="1"/>
</dbReference>
<evidence type="ECO:0000256" key="1">
    <source>
        <dbReference type="ARBA" id="ARBA00009437"/>
    </source>
</evidence>
<evidence type="ECO:0000256" key="4">
    <source>
        <dbReference type="ARBA" id="ARBA00023163"/>
    </source>
</evidence>
<dbReference type="SUPFAM" id="SSF53850">
    <property type="entry name" value="Periplasmic binding protein-like II"/>
    <property type="match status" value="1"/>
</dbReference>
<keyword evidence="7" id="KW-1185">Reference proteome</keyword>
<dbReference type="PRINTS" id="PR00039">
    <property type="entry name" value="HTHLYSR"/>
</dbReference>
<dbReference type="Proteomes" id="UP000198284">
    <property type="component" value="Unassembled WGS sequence"/>
</dbReference>
<sequence>MIDGRIKFRHLQCFIIVAQQRSLVKAAALLSITQPAVSKTLKELEDILQARLFERGRKGAQLTRQGETFFEYAEASVNALQQGTYSIAQSRASASEVIRIGTAPSLTGSFVPEALLEFRRRAGNLQVTLFTDTTAGLLAKLREREFDLVLSRHTDPEQMVGLSFEYLFVDPLVAVVRPGHPLLDAGQADPAALGAFTSVLPIKGSVNRHAADTFAAEHGIDLGQDFVEDLSMYFGRSYTIASDAVWYVPWSAVRDDVAAGALVRLALPVKSAGDSTGLLGRVTGLMTRASSTPSPAAQVLIGAIRDVALRRRAEAF</sequence>
<dbReference type="InterPro" id="IPR005119">
    <property type="entry name" value="LysR_subst-bd"/>
</dbReference>
<feature type="domain" description="HTH lysR-type" evidence="5">
    <location>
        <begin position="6"/>
        <end position="63"/>
    </location>
</feature>
<keyword evidence="4" id="KW-0804">Transcription</keyword>
<gene>
    <name evidence="6" type="ORF">SAMN06265795_103227</name>
</gene>
<name>A0A239F821_9BURK</name>
<dbReference type="Pfam" id="PF03466">
    <property type="entry name" value="LysR_substrate"/>
    <property type="match status" value="1"/>
</dbReference>
<evidence type="ECO:0000313" key="7">
    <source>
        <dbReference type="Proteomes" id="UP000198284"/>
    </source>
</evidence>
<evidence type="ECO:0000259" key="5">
    <source>
        <dbReference type="PROSITE" id="PS50931"/>
    </source>
</evidence>
<proteinExistence type="inferred from homology"/>
<accession>A0A239F821</accession>
<dbReference type="SUPFAM" id="SSF46785">
    <property type="entry name" value="Winged helix' DNA-binding domain"/>
    <property type="match status" value="1"/>
</dbReference>
<dbReference type="InterPro" id="IPR050950">
    <property type="entry name" value="HTH-type_LysR_regulators"/>
</dbReference>
<dbReference type="InterPro" id="IPR036390">
    <property type="entry name" value="WH_DNA-bd_sf"/>
</dbReference>
<comment type="similarity">
    <text evidence="1">Belongs to the LysR transcriptional regulatory family.</text>
</comment>
<dbReference type="EMBL" id="FZOT01000003">
    <property type="protein sequence ID" value="SNS52947.1"/>
    <property type="molecule type" value="Genomic_DNA"/>
</dbReference>
<dbReference type="FunFam" id="1.10.10.10:FF:000001">
    <property type="entry name" value="LysR family transcriptional regulator"/>
    <property type="match status" value="1"/>
</dbReference>
<organism evidence="6 7">
    <name type="scientific">Noviherbaspirillum humi</name>
    <dbReference type="NCBI Taxonomy" id="1688639"/>
    <lineage>
        <taxon>Bacteria</taxon>
        <taxon>Pseudomonadati</taxon>
        <taxon>Pseudomonadota</taxon>
        <taxon>Betaproteobacteria</taxon>
        <taxon>Burkholderiales</taxon>
        <taxon>Oxalobacteraceae</taxon>
        <taxon>Noviherbaspirillum</taxon>
    </lineage>
</organism>
<dbReference type="AlphaFoldDB" id="A0A239F821"/>
<dbReference type="OrthoDB" id="5914299at2"/>
<dbReference type="PROSITE" id="PS50931">
    <property type="entry name" value="HTH_LYSR"/>
    <property type="match status" value="1"/>
</dbReference>
<evidence type="ECO:0000313" key="6">
    <source>
        <dbReference type="EMBL" id="SNS52947.1"/>
    </source>
</evidence>
<evidence type="ECO:0000256" key="2">
    <source>
        <dbReference type="ARBA" id="ARBA00023015"/>
    </source>
</evidence>
<dbReference type="PANTHER" id="PTHR30419">
    <property type="entry name" value="HTH-TYPE TRANSCRIPTIONAL REGULATOR YBHD"/>
    <property type="match status" value="1"/>
</dbReference>
<reference evidence="6 7" key="1">
    <citation type="submission" date="2017-06" db="EMBL/GenBank/DDBJ databases">
        <authorList>
            <person name="Kim H.J."/>
            <person name="Triplett B.A."/>
        </authorList>
    </citation>
    <scope>NUCLEOTIDE SEQUENCE [LARGE SCALE GENOMIC DNA]</scope>
    <source>
        <strain evidence="6 7">U15</strain>
    </source>
</reference>
<keyword evidence="3" id="KW-0238">DNA-binding</keyword>
<dbReference type="Gene3D" id="1.10.10.10">
    <property type="entry name" value="Winged helix-like DNA-binding domain superfamily/Winged helix DNA-binding domain"/>
    <property type="match status" value="1"/>
</dbReference>
<dbReference type="GO" id="GO:0005829">
    <property type="term" value="C:cytosol"/>
    <property type="evidence" value="ECO:0007669"/>
    <property type="project" value="TreeGrafter"/>
</dbReference>
<protein>
    <submittedName>
        <fullName evidence="6">Transcriptional regulator, LysR family</fullName>
    </submittedName>
</protein>
<dbReference type="InterPro" id="IPR036388">
    <property type="entry name" value="WH-like_DNA-bd_sf"/>
</dbReference>
<evidence type="ECO:0000256" key="3">
    <source>
        <dbReference type="ARBA" id="ARBA00023125"/>
    </source>
</evidence>
<keyword evidence="2" id="KW-0805">Transcription regulation</keyword>